<comment type="subcellular location">
    <subcellularLocation>
        <location evidence="2">Chromosome</location>
    </subcellularLocation>
    <subcellularLocation>
        <location evidence="1">Nucleus</location>
    </subcellularLocation>
</comment>
<dbReference type="PANTHER" id="PTHR28547">
    <property type="entry name" value="PROTEIN MMS22-LIKE"/>
    <property type="match status" value="1"/>
</dbReference>
<feature type="domain" description="MMS22-like C-terminal" evidence="12">
    <location>
        <begin position="777"/>
        <end position="1145"/>
    </location>
</feature>
<proteinExistence type="inferred from homology"/>
<dbReference type="GO" id="GO:0000724">
    <property type="term" value="P:double-strand break repair via homologous recombination"/>
    <property type="evidence" value="ECO:0007669"/>
    <property type="project" value="InterPro"/>
</dbReference>
<reference evidence="13" key="1">
    <citation type="submission" date="2022-01" db="EMBL/GenBank/DDBJ databases">
        <authorList>
            <person name="King R."/>
        </authorList>
    </citation>
    <scope>NUCLEOTIDE SEQUENCE</scope>
</reference>
<dbReference type="OrthoDB" id="8193282at2759"/>
<evidence type="ECO:0000259" key="11">
    <source>
        <dbReference type="Pfam" id="PF14910"/>
    </source>
</evidence>
<evidence type="ECO:0000256" key="1">
    <source>
        <dbReference type="ARBA" id="ARBA00004123"/>
    </source>
</evidence>
<keyword evidence="8" id="KW-0234">DNA repair</keyword>
<dbReference type="GO" id="GO:0006325">
    <property type="term" value="P:chromatin organization"/>
    <property type="evidence" value="ECO:0007669"/>
    <property type="project" value="UniProtKB-KW"/>
</dbReference>
<keyword evidence="7" id="KW-0156">Chromatin regulator</keyword>
<comment type="similarity">
    <text evidence="3">Belongs to the MMS22 family. MMS22L subfamily.</text>
</comment>
<evidence type="ECO:0000256" key="3">
    <source>
        <dbReference type="ARBA" id="ARBA00006585"/>
    </source>
</evidence>
<keyword evidence="9" id="KW-0539">Nucleus</keyword>
<evidence type="ECO:0000256" key="8">
    <source>
        <dbReference type="ARBA" id="ARBA00023204"/>
    </source>
</evidence>
<evidence type="ECO:0000259" key="12">
    <source>
        <dbReference type="Pfam" id="PF14911"/>
    </source>
</evidence>
<evidence type="ECO:0000256" key="2">
    <source>
        <dbReference type="ARBA" id="ARBA00004286"/>
    </source>
</evidence>
<name>A0A9P0E541_NEZVI</name>
<evidence type="ECO:0000256" key="5">
    <source>
        <dbReference type="ARBA" id="ARBA00022454"/>
    </source>
</evidence>
<feature type="domain" description="Protein MMS22-like N-terminal" evidence="11">
    <location>
        <begin position="83"/>
        <end position="587"/>
    </location>
</feature>
<evidence type="ECO:0000256" key="9">
    <source>
        <dbReference type="ARBA" id="ARBA00023242"/>
    </source>
</evidence>
<organism evidence="13 14">
    <name type="scientific">Nezara viridula</name>
    <name type="common">Southern green stink bug</name>
    <name type="synonym">Cimex viridulus</name>
    <dbReference type="NCBI Taxonomy" id="85310"/>
    <lineage>
        <taxon>Eukaryota</taxon>
        <taxon>Metazoa</taxon>
        <taxon>Ecdysozoa</taxon>
        <taxon>Arthropoda</taxon>
        <taxon>Hexapoda</taxon>
        <taxon>Insecta</taxon>
        <taxon>Pterygota</taxon>
        <taxon>Neoptera</taxon>
        <taxon>Paraneoptera</taxon>
        <taxon>Hemiptera</taxon>
        <taxon>Heteroptera</taxon>
        <taxon>Panheteroptera</taxon>
        <taxon>Pentatomomorpha</taxon>
        <taxon>Pentatomoidea</taxon>
        <taxon>Pentatomidae</taxon>
        <taxon>Pentatominae</taxon>
        <taxon>Nezara</taxon>
    </lineage>
</organism>
<dbReference type="Pfam" id="PF14910">
    <property type="entry name" value="MMS22L_N"/>
    <property type="match status" value="1"/>
</dbReference>
<accession>A0A9P0E541</accession>
<evidence type="ECO:0000256" key="10">
    <source>
        <dbReference type="ARBA" id="ARBA00033326"/>
    </source>
</evidence>
<dbReference type="EMBL" id="OV725077">
    <property type="protein sequence ID" value="CAH1392497.1"/>
    <property type="molecule type" value="Genomic_DNA"/>
</dbReference>
<dbReference type="InterPro" id="IPR042320">
    <property type="entry name" value="MMS22-like"/>
</dbReference>
<keyword evidence="14" id="KW-1185">Reference proteome</keyword>
<dbReference type="AlphaFoldDB" id="A0A9P0E541"/>
<evidence type="ECO:0000256" key="7">
    <source>
        <dbReference type="ARBA" id="ARBA00022853"/>
    </source>
</evidence>
<dbReference type="InterPro" id="IPR029424">
    <property type="entry name" value="MMS22L_C"/>
</dbReference>
<dbReference type="GO" id="GO:0043596">
    <property type="term" value="C:nuclear replication fork"/>
    <property type="evidence" value="ECO:0007669"/>
    <property type="project" value="TreeGrafter"/>
</dbReference>
<dbReference type="PANTHER" id="PTHR28547:SF1">
    <property type="entry name" value="PROTEIN MMS22-LIKE"/>
    <property type="match status" value="1"/>
</dbReference>
<sequence length="1154" mass="133056">MSEDWDDLFMSSEDFFTTNIQTERLLTNKSIETTEKKFRCFDCLGDVNPNKIELDASSYYSVQDECNSEKFNKAVIIDNKCGCVTLFDKQWDKSSLLNKYLDSFFKMASKEMLIIEQAAMLNVNVLSNFPSGCNTQQNFKKSRFYCVEYFLFLRDVIKCLCSDVTYYWILKEIYPRLKKQLKALKRNLGSLINLPDYIYAHSANSSGNKCSHASYHLMHLHFDLKWILLTSLQAMSKASFKIGNETGITDEIDSEYVSNQAESMITELLELSIKRFEKLGITQLRFKSPFGCSCVQELWLLIIKFCNNILLEENGKGFWDIINTFLDVNTQLKRDEGEVSDTLLTFFKNNISKSTIFSLWFLHHIARLSNYTGETSSSYPLLESNLKFMFNQDINESNLRICMFFIEKLCLEIWEPKPQTVLILWEYFYKNINNSFYIPGAPPNTIAFMSKTAAGLVEQSHSFLNDINNVSDTFQHFLRILGLHLQKTKDTPRSWNLLKGRLYSKLSLAKYESLSQVGEYHFVSLFLTVAIAQDVVQIESKMNEIVNAYLNKNNCLNERLLKGQLAMVILLLGVEKDISCALQPVANYISSLNINEEIESIRMYVESLREILNMDQPLTFGQHLLIDNWISSYLCFSSDNDISRFLDILIGLLIKLKKSCNFESPDQREILIMEKLWEQLNGYIVSVTSLPTLPHQISDIAGELANVSLLVGNKTRFIETVNMFTSKNISDISILRRFICNVMKTETARAYLPQCDKIILKTWIQCCFMCPDVEHAEMQELTRAALKLPEIYLFLGTGVDELINSKDPLLDFLLGLHCKYIEEDDIFKKQTLREKLSMYFDGLDKCVKPFIANPRDVDQILRLYTTVGNMFRLVSPLLYMKSKPNTILQLFIDLLLLPLAVRKPEAKIHPHILSAIKLTLHLFIEGLLQLDPGSDLYIARILKELIATYVPRCMNAQNYNSINCTKFVLVTSFDVFDERSRRVIMNAVCNNFLKRKSRVAHEFAFSALKFIKEIASQHKTNEDVMNTIIATSVERVCDVVMYCDDKTNVHALARTVLNFILNNQLIRTSNMLGDSLMSVFSSLCHEHLAWSSRQLFELFTLISSEAPDLVKRFVPILHEQIKEVETKRGVGYDRMLRLGLEKIEMKLRAIKNSI</sequence>
<dbReference type="Proteomes" id="UP001152798">
    <property type="component" value="Chromosome 1"/>
</dbReference>
<dbReference type="InterPro" id="IPR029425">
    <property type="entry name" value="MMS22L_N"/>
</dbReference>
<protein>
    <recommendedName>
        <fullName evidence="4">Protein MMS22-like</fullName>
    </recommendedName>
    <alternativeName>
        <fullName evidence="10">Methyl methanesulfonate-sensitivity protein 22-like</fullName>
    </alternativeName>
</protein>
<gene>
    <name evidence="13" type="ORF">NEZAVI_LOCUS3305</name>
</gene>
<evidence type="ECO:0000256" key="4">
    <source>
        <dbReference type="ARBA" id="ARBA00021061"/>
    </source>
</evidence>
<evidence type="ECO:0000313" key="14">
    <source>
        <dbReference type="Proteomes" id="UP001152798"/>
    </source>
</evidence>
<dbReference type="GO" id="GO:0031297">
    <property type="term" value="P:replication fork processing"/>
    <property type="evidence" value="ECO:0007669"/>
    <property type="project" value="InterPro"/>
</dbReference>
<dbReference type="Pfam" id="PF14911">
    <property type="entry name" value="MMS22L_C"/>
    <property type="match status" value="1"/>
</dbReference>
<evidence type="ECO:0000256" key="6">
    <source>
        <dbReference type="ARBA" id="ARBA00022763"/>
    </source>
</evidence>
<evidence type="ECO:0000313" key="13">
    <source>
        <dbReference type="EMBL" id="CAH1392497.1"/>
    </source>
</evidence>
<keyword evidence="6" id="KW-0227">DNA damage</keyword>
<keyword evidence="5" id="KW-0158">Chromosome</keyword>